<dbReference type="InterPro" id="IPR050526">
    <property type="entry name" value="Rubredoxin_ET"/>
</dbReference>
<dbReference type="OrthoDB" id="9808980at2"/>
<dbReference type="PROSITE" id="PS50903">
    <property type="entry name" value="RUBREDOXIN_LIKE"/>
    <property type="match status" value="1"/>
</dbReference>
<dbReference type="SUPFAM" id="SSF57802">
    <property type="entry name" value="Rubredoxin-like"/>
    <property type="match status" value="1"/>
</dbReference>
<proteinExistence type="predicted"/>
<comment type="cofactor">
    <cofactor evidence="1">
        <name>Fe(3+)</name>
        <dbReference type="ChEBI" id="CHEBI:29034"/>
    </cofactor>
</comment>
<keyword evidence="8" id="KW-1185">Reference proteome</keyword>
<gene>
    <name evidence="7" type="primary">hybE</name>
    <name evidence="7" type="ORF">COL8621_00038</name>
</gene>
<keyword evidence="4" id="KW-0249">Electron transport</keyword>
<dbReference type="InterPro" id="IPR018527">
    <property type="entry name" value="Rubredoxin_Fe_BS"/>
</dbReference>
<protein>
    <submittedName>
        <fullName evidence="7">Hydrogenase-2 operon protein HybE</fullName>
    </submittedName>
</protein>
<reference evidence="8" key="1">
    <citation type="submission" date="2017-05" db="EMBL/GenBank/DDBJ databases">
        <authorList>
            <person name="Rodrigo-Torres L."/>
            <person name="Arahal R. D."/>
            <person name="Lucena T."/>
        </authorList>
    </citation>
    <scope>NUCLEOTIDE SEQUENCE [LARGE SCALE GENOMIC DNA]</scope>
    <source>
        <strain evidence="8">CECT 8621</strain>
    </source>
</reference>
<dbReference type="Proteomes" id="UP000202922">
    <property type="component" value="Unassembled WGS sequence"/>
</dbReference>
<keyword evidence="2" id="KW-0813">Transport</keyword>
<evidence type="ECO:0000256" key="3">
    <source>
        <dbReference type="ARBA" id="ARBA00022723"/>
    </source>
</evidence>
<dbReference type="Pfam" id="PF00301">
    <property type="entry name" value="Rubredoxin"/>
    <property type="match status" value="1"/>
</dbReference>
<keyword evidence="5" id="KW-0408">Iron</keyword>
<dbReference type="InterPro" id="IPR024934">
    <property type="entry name" value="Rubredoxin-like_dom"/>
</dbReference>
<dbReference type="RefSeq" id="WP_093965081.1">
    <property type="nucleotide sequence ID" value="NZ_FXYE01000001.1"/>
</dbReference>
<dbReference type="InterPro" id="IPR023994">
    <property type="entry name" value="NiFe-hyd_HybE"/>
</dbReference>
<dbReference type="Gene3D" id="2.20.28.10">
    <property type="match status" value="1"/>
</dbReference>
<dbReference type="PANTHER" id="PTHR47627:SF1">
    <property type="entry name" value="RUBREDOXIN-1-RELATED"/>
    <property type="match status" value="1"/>
</dbReference>
<dbReference type="PRINTS" id="PR00163">
    <property type="entry name" value="RUBREDOXIN"/>
</dbReference>
<dbReference type="InterPro" id="IPR038530">
    <property type="entry name" value="NiFe-hyd_HybE_sf"/>
</dbReference>
<evidence type="ECO:0000256" key="5">
    <source>
        <dbReference type="ARBA" id="ARBA00023004"/>
    </source>
</evidence>
<evidence type="ECO:0000256" key="2">
    <source>
        <dbReference type="ARBA" id="ARBA00022448"/>
    </source>
</evidence>
<feature type="domain" description="Rubredoxin-like" evidence="6">
    <location>
        <begin position="18"/>
        <end position="69"/>
    </location>
</feature>
<name>A0A238JKG3_9RHOB</name>
<dbReference type="PANTHER" id="PTHR47627">
    <property type="entry name" value="RUBREDOXIN"/>
    <property type="match status" value="1"/>
</dbReference>
<accession>A0A238JKG3</accession>
<evidence type="ECO:0000259" key="6">
    <source>
        <dbReference type="PROSITE" id="PS50903"/>
    </source>
</evidence>
<evidence type="ECO:0000313" key="8">
    <source>
        <dbReference type="Proteomes" id="UP000202922"/>
    </source>
</evidence>
<dbReference type="AlphaFoldDB" id="A0A238JKG3"/>
<dbReference type="GO" id="GO:0005506">
    <property type="term" value="F:iron ion binding"/>
    <property type="evidence" value="ECO:0007669"/>
    <property type="project" value="InterPro"/>
</dbReference>
<sequence>MTTFEGSYLGATDKISAAAIMECKICWTPYDPADGDDYRQVPPGTPFFALPDDWSCPNCDAPKEQFLVQDDPGSDATQEAADIDERTAKLVTDFHEVWHAKMRDVPLVNKMLHVEAVGFQMHEGRPLGVLISPWFMNLIMLPAKGEDWSDLRAGAKEDLTFPSGTYEFIHNTREMVGGYKACSLFSPMGEFKTQMQATDVARAVMAALFDEGNVAETDRSADIRATREAELEAIAEAEAARDDQAIDPTPTRRAVITGGLAQPDEEQA</sequence>
<dbReference type="PROSITE" id="PS00202">
    <property type="entry name" value="RUBREDOXIN"/>
    <property type="match status" value="1"/>
</dbReference>
<dbReference type="EMBL" id="FXYE01000001">
    <property type="protein sequence ID" value="SMX30677.1"/>
    <property type="molecule type" value="Genomic_DNA"/>
</dbReference>
<dbReference type="GO" id="GO:0009055">
    <property type="term" value="F:electron transfer activity"/>
    <property type="evidence" value="ECO:0007669"/>
    <property type="project" value="TreeGrafter"/>
</dbReference>
<dbReference type="Gene3D" id="3.30.1460.40">
    <property type="entry name" value="[NiFe]-hydrogenase assembly chaperone, HybE"/>
    <property type="match status" value="1"/>
</dbReference>
<dbReference type="Pfam" id="PF11939">
    <property type="entry name" value="NiFe-hyd_HybE"/>
    <property type="match status" value="1"/>
</dbReference>
<evidence type="ECO:0000256" key="4">
    <source>
        <dbReference type="ARBA" id="ARBA00022982"/>
    </source>
</evidence>
<evidence type="ECO:0000313" key="7">
    <source>
        <dbReference type="EMBL" id="SMX30677.1"/>
    </source>
</evidence>
<keyword evidence="3" id="KW-0479">Metal-binding</keyword>
<evidence type="ECO:0000256" key="1">
    <source>
        <dbReference type="ARBA" id="ARBA00001965"/>
    </source>
</evidence>
<dbReference type="InterPro" id="IPR024935">
    <property type="entry name" value="Rubredoxin_dom"/>
</dbReference>
<dbReference type="NCBIfam" id="TIGR03993">
    <property type="entry name" value="hydrog_HybE"/>
    <property type="match status" value="1"/>
</dbReference>
<dbReference type="CDD" id="cd00730">
    <property type="entry name" value="rubredoxin"/>
    <property type="match status" value="1"/>
</dbReference>
<dbReference type="GO" id="GO:0043448">
    <property type="term" value="P:alkane catabolic process"/>
    <property type="evidence" value="ECO:0007669"/>
    <property type="project" value="TreeGrafter"/>
</dbReference>
<organism evidence="7 8">
    <name type="scientific">Actibacterium lipolyticum</name>
    <dbReference type="NCBI Taxonomy" id="1524263"/>
    <lineage>
        <taxon>Bacteria</taxon>
        <taxon>Pseudomonadati</taxon>
        <taxon>Pseudomonadota</taxon>
        <taxon>Alphaproteobacteria</taxon>
        <taxon>Rhodobacterales</taxon>
        <taxon>Roseobacteraceae</taxon>
        <taxon>Actibacterium</taxon>
    </lineage>
</organism>